<dbReference type="GO" id="GO:0005524">
    <property type="term" value="F:ATP binding"/>
    <property type="evidence" value="ECO:0007669"/>
    <property type="project" value="UniProtKB-KW"/>
</dbReference>
<organism evidence="7 8">
    <name type="scientific">Acanthamoeba castellanii (strain ATCC 30010 / Neff)</name>
    <dbReference type="NCBI Taxonomy" id="1257118"/>
    <lineage>
        <taxon>Eukaryota</taxon>
        <taxon>Amoebozoa</taxon>
        <taxon>Discosea</taxon>
        <taxon>Longamoebia</taxon>
        <taxon>Centramoebida</taxon>
        <taxon>Acanthamoebidae</taxon>
        <taxon>Acanthamoeba</taxon>
    </lineage>
</organism>
<protein>
    <submittedName>
        <fullName evidence="7">MutS domain V domain containing protein</fullName>
    </submittedName>
</protein>
<dbReference type="GO" id="GO:0005634">
    <property type="term" value="C:nucleus"/>
    <property type="evidence" value="ECO:0007669"/>
    <property type="project" value="TreeGrafter"/>
</dbReference>
<keyword evidence="2" id="KW-0547">Nucleotide-binding</keyword>
<dbReference type="GO" id="GO:0140664">
    <property type="term" value="F:ATP-dependent DNA damage sensor activity"/>
    <property type="evidence" value="ECO:0007669"/>
    <property type="project" value="InterPro"/>
</dbReference>
<dbReference type="GO" id="GO:0030983">
    <property type="term" value="F:mismatched DNA binding"/>
    <property type="evidence" value="ECO:0007669"/>
    <property type="project" value="InterPro"/>
</dbReference>
<keyword evidence="3" id="KW-0067">ATP-binding</keyword>
<dbReference type="Pfam" id="PF00488">
    <property type="entry name" value="MutS_V"/>
    <property type="match status" value="1"/>
</dbReference>
<dbReference type="PROSITE" id="PS00486">
    <property type="entry name" value="DNA_MISMATCH_REPAIR_2"/>
    <property type="match status" value="1"/>
</dbReference>
<evidence type="ECO:0000313" key="7">
    <source>
        <dbReference type="EMBL" id="ELR12869.1"/>
    </source>
</evidence>
<dbReference type="Gene3D" id="3.40.50.300">
    <property type="entry name" value="P-loop containing nucleotide triphosphate hydrolases"/>
    <property type="match status" value="1"/>
</dbReference>
<evidence type="ECO:0000256" key="4">
    <source>
        <dbReference type="ARBA" id="ARBA00023125"/>
    </source>
</evidence>
<dbReference type="Gene3D" id="1.10.1420.10">
    <property type="match status" value="1"/>
</dbReference>
<dbReference type="STRING" id="1257118.L8GJ43"/>
<keyword evidence="4" id="KW-0238">DNA-binding</keyword>
<dbReference type="PANTHER" id="PTHR11361">
    <property type="entry name" value="DNA MISMATCH REPAIR PROTEIN MUTS FAMILY MEMBER"/>
    <property type="match status" value="1"/>
</dbReference>
<dbReference type="VEuPathDB" id="AmoebaDB:ACA1_094390"/>
<dbReference type="InterPro" id="IPR036187">
    <property type="entry name" value="DNA_mismatch_repair_MutS_sf"/>
</dbReference>
<name>L8GJ43_ACACF</name>
<dbReference type="InterPro" id="IPR027417">
    <property type="entry name" value="P-loop_NTPase"/>
</dbReference>
<dbReference type="SUPFAM" id="SSF52540">
    <property type="entry name" value="P-loop containing nucleoside triphosphate hydrolases"/>
    <property type="match status" value="1"/>
</dbReference>
<dbReference type="KEGG" id="acan:ACA1_094390"/>
<dbReference type="RefSeq" id="XP_004334882.1">
    <property type="nucleotide sequence ID" value="XM_004334834.1"/>
</dbReference>
<dbReference type="SUPFAM" id="SSF48334">
    <property type="entry name" value="DNA repair protein MutS, domain III"/>
    <property type="match status" value="1"/>
</dbReference>
<evidence type="ECO:0000259" key="6">
    <source>
        <dbReference type="PROSITE" id="PS00486"/>
    </source>
</evidence>
<dbReference type="GO" id="GO:0006298">
    <property type="term" value="P:mismatch repair"/>
    <property type="evidence" value="ECO:0007669"/>
    <property type="project" value="InterPro"/>
</dbReference>
<dbReference type="PANTHER" id="PTHR11361:SF20">
    <property type="entry name" value="MUTS PROTEIN HOMOLOG 5"/>
    <property type="match status" value="1"/>
</dbReference>
<evidence type="ECO:0000313" key="8">
    <source>
        <dbReference type="Proteomes" id="UP000011083"/>
    </source>
</evidence>
<comment type="similarity">
    <text evidence="1">Belongs to the DNA mismatch repair MutS family.</text>
</comment>
<feature type="domain" description="DNA mismatch repair proteins mutS family" evidence="6">
    <location>
        <begin position="474"/>
        <end position="490"/>
    </location>
</feature>
<keyword evidence="8" id="KW-1185">Reference proteome</keyword>
<dbReference type="Proteomes" id="UP000011083">
    <property type="component" value="Unassembled WGS sequence"/>
</dbReference>
<dbReference type="InterPro" id="IPR045076">
    <property type="entry name" value="MutS"/>
</dbReference>
<evidence type="ECO:0000256" key="2">
    <source>
        <dbReference type="ARBA" id="ARBA00022741"/>
    </source>
</evidence>
<dbReference type="InterPro" id="IPR000432">
    <property type="entry name" value="DNA_mismatch_repair_MutS_C"/>
</dbReference>
<accession>L8GJ43</accession>
<evidence type="ECO:0000256" key="1">
    <source>
        <dbReference type="ARBA" id="ARBA00006271"/>
    </source>
</evidence>
<dbReference type="EMBL" id="KB008103">
    <property type="protein sequence ID" value="ELR12869.1"/>
    <property type="molecule type" value="Genomic_DNA"/>
</dbReference>
<dbReference type="GeneID" id="14913288"/>
<dbReference type="GO" id="GO:0051026">
    <property type="term" value="P:chiasma assembly"/>
    <property type="evidence" value="ECO:0007669"/>
    <property type="project" value="TreeGrafter"/>
</dbReference>
<dbReference type="SMART" id="SM00534">
    <property type="entry name" value="MUTSac"/>
    <property type="match status" value="1"/>
</dbReference>
<dbReference type="AlphaFoldDB" id="L8GJ43"/>
<feature type="compositionally biased region" description="Polar residues" evidence="5">
    <location>
        <begin position="598"/>
        <end position="610"/>
    </location>
</feature>
<evidence type="ECO:0000256" key="3">
    <source>
        <dbReference type="ARBA" id="ARBA00022840"/>
    </source>
</evidence>
<proteinExistence type="inferred from homology"/>
<dbReference type="OrthoDB" id="29596at2759"/>
<gene>
    <name evidence="7" type="ORF">ACA1_094390</name>
</gene>
<evidence type="ECO:0000256" key="5">
    <source>
        <dbReference type="SAM" id="MobiDB-lite"/>
    </source>
</evidence>
<reference evidence="7 8" key="1">
    <citation type="journal article" date="2013" name="Genome Biol.">
        <title>Genome of Acanthamoeba castellanii highlights extensive lateral gene transfer and early evolution of tyrosine kinase signaling.</title>
        <authorList>
            <person name="Clarke M."/>
            <person name="Lohan A.J."/>
            <person name="Liu B."/>
            <person name="Lagkouvardos I."/>
            <person name="Roy S."/>
            <person name="Zafar N."/>
            <person name="Bertelli C."/>
            <person name="Schilde C."/>
            <person name="Kianianmomeni A."/>
            <person name="Burglin T.R."/>
            <person name="Frech C."/>
            <person name="Turcotte B."/>
            <person name="Kopec K.O."/>
            <person name="Synnott J.M."/>
            <person name="Choo C."/>
            <person name="Paponov I."/>
            <person name="Finkler A."/>
            <person name="Soon Heng Tan C."/>
            <person name="Hutchins A.P."/>
            <person name="Weinmeier T."/>
            <person name="Rattei T."/>
            <person name="Chu J.S."/>
            <person name="Gimenez G."/>
            <person name="Irimia M."/>
            <person name="Rigden D.J."/>
            <person name="Fitzpatrick D.A."/>
            <person name="Lorenzo-Morales J."/>
            <person name="Bateman A."/>
            <person name="Chiu C.H."/>
            <person name="Tang P."/>
            <person name="Hegemann P."/>
            <person name="Fromm H."/>
            <person name="Raoult D."/>
            <person name="Greub G."/>
            <person name="Miranda-Saavedra D."/>
            <person name="Chen N."/>
            <person name="Nash P."/>
            <person name="Ginger M.L."/>
            <person name="Horn M."/>
            <person name="Schaap P."/>
            <person name="Caler L."/>
            <person name="Loftus B."/>
        </authorList>
    </citation>
    <scope>NUCLEOTIDE SEQUENCE [LARGE SCALE GENOMIC DNA]</scope>
    <source>
        <strain evidence="7 8">Neff</strain>
    </source>
</reference>
<feature type="region of interest" description="Disordered" evidence="5">
    <location>
        <begin position="585"/>
        <end position="610"/>
    </location>
</feature>
<sequence length="610" mass="68383">MRSLQRGRQYGLLEWGRKVNRAKNGESTSELSLCEVFEHEEDFSRLQLLENETHIFPVEFIKSSEYAYEASKRKMLLLKLPGMPSDLTQQDRLQFFSSLVPLDQTQMIVNELESNDEPIAIGKLSLLPVAGAMRIDMDTLKALSVFSTETHPSSHGIGKPKEGFSLFSLYRPHTPLGKRLLSFVKHGDIRKWFLLPQTTTALLHDRLQHIDYLTRLFQSLIGCIRIKELCEPHELRLFKQVVASFNEPLYDLVHTLASTIDFEASKEFGRLTIKEGVCPSLDELRSIYQNLDSLLTSFAKEELTTLASPLVTSLSIVYYPQVGYQVVIPQRPDVALGELVKCATLEYQFHTTKYAYFKNSFMRELDQSDELGVQVVRADTLRIKLHPHQGDDSHVLLLSGANGSGKSVYLKQVGLIVFLAHIGSFVPADEATIGLTDQIFSRIYSRETASVQVSSFMIDLNQVAAMLRHATGRSLLLLDEFGKGTNVVDGVSVLGGALHHLLSREETPKAIVSTHLGEYFDNQTLLPETRALSFVHMDVFVKEDDAQRDVVFLYKYALPSTAPSLAATAKPAGLPRDKATDTMWGSSPGFLRPLWNAQKPSRLSSPRANP</sequence>